<sequence length="107" mass="12266">MTETEFLALSDAIFDRIEAACDDADAEIDPLRQGNVLELEFDDGSKVIVNRHVPNQELWIAARHGGFHYRFVDRAWINTRGDGEFFADLAEAFRIHSGEDFHFPELQ</sequence>
<accession>A0A0N1JTH2</accession>
<evidence type="ECO:0000256" key="1">
    <source>
        <dbReference type="ARBA" id="ARBA00008183"/>
    </source>
</evidence>
<dbReference type="InterPro" id="IPR020895">
    <property type="entry name" value="Frataxin_CS"/>
</dbReference>
<evidence type="ECO:0000313" key="5">
    <source>
        <dbReference type="EMBL" id="KPC54524.1"/>
    </source>
</evidence>
<comment type="similarity">
    <text evidence="1 4">Belongs to the frataxin family.</text>
</comment>
<dbReference type="AlphaFoldDB" id="A0A0N1JTH2"/>
<proteinExistence type="inferred from homology"/>
<comment type="caution">
    <text evidence="5">The sequence shown here is derived from an EMBL/GenBank/DDBJ whole genome shotgun (WGS) entry which is preliminary data.</text>
</comment>
<dbReference type="InterPro" id="IPR047584">
    <property type="entry name" value="CyaY"/>
</dbReference>
<dbReference type="InterPro" id="IPR002908">
    <property type="entry name" value="Frataxin/CyaY"/>
</dbReference>
<dbReference type="SMART" id="SM01219">
    <property type="entry name" value="Frataxin_Cyay"/>
    <property type="match status" value="1"/>
</dbReference>
<gene>
    <name evidence="4" type="primary">cyaY</name>
    <name evidence="5" type="ORF">WG78_03080</name>
</gene>
<dbReference type="GO" id="GO:0005737">
    <property type="term" value="C:cytoplasm"/>
    <property type="evidence" value="ECO:0007669"/>
    <property type="project" value="UniProtKB-ARBA"/>
</dbReference>
<evidence type="ECO:0000313" key="6">
    <source>
        <dbReference type="Proteomes" id="UP000037939"/>
    </source>
</evidence>
<dbReference type="EMBL" id="LAQT01000002">
    <property type="protein sequence ID" value="KPC54524.1"/>
    <property type="molecule type" value="Genomic_DNA"/>
</dbReference>
<name>A0A0N1JTH2_9NEIS</name>
<dbReference type="RefSeq" id="WP_053936315.1">
    <property type="nucleotide sequence ID" value="NZ_LAQT01000002.1"/>
</dbReference>
<evidence type="ECO:0000256" key="2">
    <source>
        <dbReference type="ARBA" id="ARBA00022723"/>
    </source>
</evidence>
<dbReference type="SUPFAM" id="SSF55387">
    <property type="entry name" value="Frataxin/Nqo15-like"/>
    <property type="match status" value="1"/>
</dbReference>
<comment type="function">
    <text evidence="4">Involved in iron-sulfur (Fe-S) cluster assembly. May act as a regulator of Fe-S biogenesis.</text>
</comment>
<keyword evidence="2 4" id="KW-0479">Metal-binding</keyword>
<evidence type="ECO:0000256" key="4">
    <source>
        <dbReference type="HAMAP-Rule" id="MF_00142"/>
    </source>
</evidence>
<dbReference type="NCBIfam" id="TIGR03421">
    <property type="entry name" value="FeS_CyaY"/>
    <property type="match status" value="1"/>
</dbReference>
<dbReference type="Proteomes" id="UP000037939">
    <property type="component" value="Unassembled WGS sequence"/>
</dbReference>
<dbReference type="InterPro" id="IPR036524">
    <property type="entry name" value="Frataxin/CyaY_sf"/>
</dbReference>
<dbReference type="PROSITE" id="PS50810">
    <property type="entry name" value="FRATAXIN_2"/>
    <property type="match status" value="1"/>
</dbReference>
<organism evidence="5 6">
    <name type="scientific">Amantichitinum ursilacus</name>
    <dbReference type="NCBI Taxonomy" id="857265"/>
    <lineage>
        <taxon>Bacteria</taxon>
        <taxon>Pseudomonadati</taxon>
        <taxon>Pseudomonadota</taxon>
        <taxon>Betaproteobacteria</taxon>
        <taxon>Neisseriales</taxon>
        <taxon>Chitinibacteraceae</taxon>
        <taxon>Amantichitinum</taxon>
    </lineage>
</organism>
<dbReference type="HAMAP" id="MF_00142">
    <property type="entry name" value="CyaY"/>
    <property type="match status" value="1"/>
</dbReference>
<reference evidence="5 6" key="1">
    <citation type="submission" date="2015-07" db="EMBL/GenBank/DDBJ databases">
        <title>Draft genome sequence of the Amantichitinum ursilacus IGB-41, a new chitin-degrading bacterium.</title>
        <authorList>
            <person name="Kirstahler P."/>
            <person name="Guenther M."/>
            <person name="Grumaz C."/>
            <person name="Rupp S."/>
            <person name="Zibek S."/>
            <person name="Sohn K."/>
        </authorList>
    </citation>
    <scope>NUCLEOTIDE SEQUENCE [LARGE SCALE GENOMIC DNA]</scope>
    <source>
        <strain evidence="5 6">IGB-41</strain>
    </source>
</reference>
<dbReference type="GO" id="GO:0016226">
    <property type="term" value="P:iron-sulfur cluster assembly"/>
    <property type="evidence" value="ECO:0007669"/>
    <property type="project" value="UniProtKB-UniRule"/>
</dbReference>
<keyword evidence="6" id="KW-1185">Reference proteome</keyword>
<dbReference type="STRING" id="857265.WG78_03080"/>
<evidence type="ECO:0000256" key="3">
    <source>
        <dbReference type="ARBA" id="ARBA00023004"/>
    </source>
</evidence>
<dbReference type="OrthoDB" id="285675at2"/>
<dbReference type="PROSITE" id="PS01344">
    <property type="entry name" value="FRATAXIN_1"/>
    <property type="match status" value="1"/>
</dbReference>
<keyword evidence="3 4" id="KW-0408">Iron</keyword>
<dbReference type="Gene3D" id="3.30.920.10">
    <property type="entry name" value="Frataxin/CyaY"/>
    <property type="match status" value="1"/>
</dbReference>
<protein>
    <recommendedName>
        <fullName evidence="4">Iron-sulfur cluster assembly protein CyaY</fullName>
    </recommendedName>
</protein>
<dbReference type="Pfam" id="PF01491">
    <property type="entry name" value="Frataxin_Cyay"/>
    <property type="match status" value="1"/>
</dbReference>
<dbReference type="GO" id="GO:0008199">
    <property type="term" value="F:ferric iron binding"/>
    <property type="evidence" value="ECO:0007669"/>
    <property type="project" value="InterPro"/>
</dbReference>